<dbReference type="STRING" id="139825.A0A401GB44"/>
<protein>
    <recommendedName>
        <fullName evidence="1">DUF6741 domain-containing protein</fullName>
    </recommendedName>
</protein>
<evidence type="ECO:0000259" key="1">
    <source>
        <dbReference type="Pfam" id="PF20526"/>
    </source>
</evidence>
<dbReference type="RefSeq" id="XP_027610295.1">
    <property type="nucleotide sequence ID" value="XM_027754494.1"/>
</dbReference>
<dbReference type="GeneID" id="38776299"/>
<sequence length="136" mass="15553">MSRHGRIPLDSYHRNSSTLIKFKRKGSAHSGVTLGEAMANVMLSGNNSLTHYDLNADHRGKIILRLRWTGYGSMTYELPVDDYDGYVELQTLARRIARACVHYLQANMIPIPWDQVILYHMEEVSFGVWQPVLSTM</sequence>
<evidence type="ECO:0000313" key="3">
    <source>
        <dbReference type="Proteomes" id="UP000287166"/>
    </source>
</evidence>
<dbReference type="InterPro" id="IPR046629">
    <property type="entry name" value="DUF6741"/>
</dbReference>
<dbReference type="AlphaFoldDB" id="A0A401GB44"/>
<keyword evidence="3" id="KW-1185">Reference proteome</keyword>
<evidence type="ECO:0000313" key="2">
    <source>
        <dbReference type="EMBL" id="GBE79382.1"/>
    </source>
</evidence>
<organism evidence="2 3">
    <name type="scientific">Sparassis crispa</name>
    <dbReference type="NCBI Taxonomy" id="139825"/>
    <lineage>
        <taxon>Eukaryota</taxon>
        <taxon>Fungi</taxon>
        <taxon>Dikarya</taxon>
        <taxon>Basidiomycota</taxon>
        <taxon>Agaricomycotina</taxon>
        <taxon>Agaricomycetes</taxon>
        <taxon>Polyporales</taxon>
        <taxon>Sparassidaceae</taxon>
        <taxon>Sparassis</taxon>
    </lineage>
</organism>
<dbReference type="InParanoid" id="A0A401GB44"/>
<dbReference type="EMBL" id="BFAD01000002">
    <property type="protein sequence ID" value="GBE79382.1"/>
    <property type="molecule type" value="Genomic_DNA"/>
</dbReference>
<dbReference type="Pfam" id="PF20526">
    <property type="entry name" value="DUF6741"/>
    <property type="match status" value="1"/>
</dbReference>
<dbReference type="Proteomes" id="UP000287166">
    <property type="component" value="Unassembled WGS sequence"/>
</dbReference>
<gene>
    <name evidence="2" type="ORF">SCP_0205800</name>
</gene>
<name>A0A401GB44_9APHY</name>
<dbReference type="OrthoDB" id="10268011at2759"/>
<reference evidence="2 3" key="1">
    <citation type="journal article" date="2018" name="Sci. Rep.">
        <title>Genome sequence of the cauliflower mushroom Sparassis crispa (Hanabiratake) and its association with beneficial usage.</title>
        <authorList>
            <person name="Kiyama R."/>
            <person name="Furutani Y."/>
            <person name="Kawaguchi K."/>
            <person name="Nakanishi T."/>
        </authorList>
    </citation>
    <scope>NUCLEOTIDE SEQUENCE [LARGE SCALE GENOMIC DNA]</scope>
</reference>
<proteinExistence type="predicted"/>
<feature type="domain" description="DUF6741" evidence="1">
    <location>
        <begin position="8"/>
        <end position="135"/>
    </location>
</feature>
<accession>A0A401GB44</accession>
<comment type="caution">
    <text evidence="2">The sequence shown here is derived from an EMBL/GenBank/DDBJ whole genome shotgun (WGS) entry which is preliminary data.</text>
</comment>